<name>A0A835DN70_TETSI</name>
<evidence type="ECO:0000259" key="4">
    <source>
        <dbReference type="Pfam" id="PF01494"/>
    </source>
</evidence>
<dbReference type="PRINTS" id="PR00420">
    <property type="entry name" value="RNGMNOXGNASE"/>
</dbReference>
<organism evidence="5 6">
    <name type="scientific">Tetracentron sinense</name>
    <name type="common">Spur-leaf</name>
    <dbReference type="NCBI Taxonomy" id="13715"/>
    <lineage>
        <taxon>Eukaryota</taxon>
        <taxon>Viridiplantae</taxon>
        <taxon>Streptophyta</taxon>
        <taxon>Embryophyta</taxon>
        <taxon>Tracheophyta</taxon>
        <taxon>Spermatophyta</taxon>
        <taxon>Magnoliopsida</taxon>
        <taxon>Trochodendrales</taxon>
        <taxon>Trochodendraceae</taxon>
        <taxon>Tetracentron</taxon>
    </lineage>
</organism>
<gene>
    <name evidence="5" type="ORF">HHK36_002911</name>
</gene>
<evidence type="ECO:0000256" key="2">
    <source>
        <dbReference type="ARBA" id="ARBA00023033"/>
    </source>
</evidence>
<keyword evidence="6" id="KW-1185">Reference proteome</keyword>
<sequence>MKDDVKSFSRKQMKDDVSPIASLLVPEMEIVEDIVIVGGGIAGLSTSLGLHRKQRNKFNIHSFVGWGSECLVLESSGCLRTTGYAFTIWANAWKALDALGIGDLLRKQHEQLHVMVAISAVSGLATSEMPLNMKGRNGDHEFRCVRRKLLLEALAAELPPGTIRYSSKVVSIEESGYLKLLHLADGPVIKTKVLIGCDGVNSVVAKWLGLQKPAFTGRSSIRGTAEFPGGHGFEPKFFQFFGEGFRDGFLPINDKIVYWFFNFYPCTQDGEDEEKNPAKLKQIVLSKLGEVPKEIVSVIENTELENIISSPLRLRWPWNVLMGDIYKGNVCVAGDALHPMTPDMGQGACAALEGVILARCLRDAFSTKPRSGQAKEKLEGEEYGRINKGLKKFAKERRWRSFELISLAYVVGWVQHSDGKVMNYLRDKWLSAYLAGLLLKKADFDCGKLSIP</sequence>
<dbReference type="Proteomes" id="UP000655225">
    <property type="component" value="Unassembled WGS sequence"/>
</dbReference>
<dbReference type="AlphaFoldDB" id="A0A835DN70"/>
<reference evidence="5 6" key="1">
    <citation type="submission" date="2020-04" db="EMBL/GenBank/DDBJ databases">
        <title>Plant Genome Project.</title>
        <authorList>
            <person name="Zhang R.-G."/>
        </authorList>
    </citation>
    <scope>NUCLEOTIDE SEQUENCE [LARGE SCALE GENOMIC DNA]</scope>
    <source>
        <strain evidence="5">YNK0</strain>
        <tissue evidence="5">Leaf</tissue>
    </source>
</reference>
<dbReference type="InterPro" id="IPR036188">
    <property type="entry name" value="FAD/NAD-bd_sf"/>
</dbReference>
<dbReference type="OrthoDB" id="655030at2759"/>
<comment type="caution">
    <text evidence="5">The sequence shown here is derived from an EMBL/GenBank/DDBJ whole genome shotgun (WGS) entry which is preliminary data.</text>
</comment>
<comment type="similarity">
    <text evidence="3">Belongs to the 3-hydroxybenzoate 6-hydroxylase family.</text>
</comment>
<dbReference type="GO" id="GO:0004497">
    <property type="term" value="F:monooxygenase activity"/>
    <property type="evidence" value="ECO:0007669"/>
    <property type="project" value="UniProtKB-KW"/>
</dbReference>
<evidence type="ECO:0000256" key="3">
    <source>
        <dbReference type="ARBA" id="ARBA00024018"/>
    </source>
</evidence>
<evidence type="ECO:0000256" key="1">
    <source>
        <dbReference type="ARBA" id="ARBA00023002"/>
    </source>
</evidence>
<feature type="domain" description="FAD-binding" evidence="4">
    <location>
        <begin position="33"/>
        <end position="351"/>
    </location>
</feature>
<evidence type="ECO:0000313" key="5">
    <source>
        <dbReference type="EMBL" id="KAF8410383.1"/>
    </source>
</evidence>
<evidence type="ECO:0000313" key="6">
    <source>
        <dbReference type="Proteomes" id="UP000655225"/>
    </source>
</evidence>
<dbReference type="InterPro" id="IPR002938">
    <property type="entry name" value="FAD-bd"/>
</dbReference>
<keyword evidence="2" id="KW-0503">Monooxygenase</keyword>
<accession>A0A835DN70</accession>
<dbReference type="OMA" id="ANEDDPH"/>
<dbReference type="Pfam" id="PF01494">
    <property type="entry name" value="FAD_binding_3"/>
    <property type="match status" value="1"/>
</dbReference>
<dbReference type="EMBL" id="JABCRI010000002">
    <property type="protein sequence ID" value="KAF8410383.1"/>
    <property type="molecule type" value="Genomic_DNA"/>
</dbReference>
<dbReference type="InterPro" id="IPR044560">
    <property type="entry name" value="MOase"/>
</dbReference>
<dbReference type="PANTHER" id="PTHR45934:SF28">
    <property type="entry name" value="OS03G0153100 PROTEIN"/>
    <property type="match status" value="1"/>
</dbReference>
<dbReference type="GO" id="GO:0071949">
    <property type="term" value="F:FAD binding"/>
    <property type="evidence" value="ECO:0007669"/>
    <property type="project" value="InterPro"/>
</dbReference>
<protein>
    <recommendedName>
        <fullName evidence="4">FAD-binding domain-containing protein</fullName>
    </recommendedName>
</protein>
<dbReference type="SUPFAM" id="SSF51905">
    <property type="entry name" value="FAD/NAD(P)-binding domain"/>
    <property type="match status" value="1"/>
</dbReference>
<dbReference type="PANTHER" id="PTHR45934">
    <property type="entry name" value="FAD/NAD(P)-BINDING OXIDOREDUCTASE FAMILY PROTEIN"/>
    <property type="match status" value="1"/>
</dbReference>
<proteinExistence type="inferred from homology"/>
<keyword evidence="1" id="KW-0560">Oxidoreductase</keyword>
<dbReference type="Gene3D" id="3.50.50.60">
    <property type="entry name" value="FAD/NAD(P)-binding domain"/>
    <property type="match status" value="1"/>
</dbReference>